<proteinExistence type="inferred from homology"/>
<keyword evidence="3" id="KW-0456">Lyase</keyword>
<organism evidence="6 7">
    <name type="scientific">Paracraurococcus ruber</name>
    <dbReference type="NCBI Taxonomy" id="77675"/>
    <lineage>
        <taxon>Bacteria</taxon>
        <taxon>Pseudomonadati</taxon>
        <taxon>Pseudomonadota</taxon>
        <taxon>Alphaproteobacteria</taxon>
        <taxon>Acetobacterales</taxon>
        <taxon>Roseomonadaceae</taxon>
        <taxon>Paracraurococcus</taxon>
    </lineage>
</organism>
<dbReference type="InterPro" id="IPR005000">
    <property type="entry name" value="Aldolase/citrate-lyase_domain"/>
</dbReference>
<dbReference type="Gene3D" id="3.20.20.60">
    <property type="entry name" value="Phosphoenolpyruvate-binding domains"/>
    <property type="match status" value="1"/>
</dbReference>
<evidence type="ECO:0000313" key="6">
    <source>
        <dbReference type="EMBL" id="MBK1656903.1"/>
    </source>
</evidence>
<evidence type="ECO:0000256" key="4">
    <source>
        <dbReference type="SAM" id="MobiDB-lite"/>
    </source>
</evidence>
<accession>A0ABS1CR52</accession>
<comment type="caution">
    <text evidence="6">The sequence shown here is derived from an EMBL/GenBank/DDBJ whole genome shotgun (WGS) entry which is preliminary data.</text>
</comment>
<gene>
    <name evidence="6" type="ORF">CKO45_01515</name>
</gene>
<dbReference type="SUPFAM" id="SSF51621">
    <property type="entry name" value="Phosphoenolpyruvate/pyruvate domain"/>
    <property type="match status" value="1"/>
</dbReference>
<dbReference type="PANTHER" id="PTHR30502:SF0">
    <property type="entry name" value="PHOSPHOENOLPYRUVATE CARBOXYLASE FAMILY PROTEIN"/>
    <property type="match status" value="1"/>
</dbReference>
<reference evidence="6 7" key="1">
    <citation type="journal article" date="2020" name="Microorganisms">
        <title>Osmotic Adaptation and Compatible Solute Biosynthesis of Phototrophic Bacteria as Revealed from Genome Analyses.</title>
        <authorList>
            <person name="Imhoff J.F."/>
            <person name="Rahn T."/>
            <person name="Kunzel S."/>
            <person name="Keller A."/>
            <person name="Neulinger S.C."/>
        </authorList>
    </citation>
    <scope>NUCLEOTIDE SEQUENCE [LARGE SCALE GENOMIC DNA]</scope>
    <source>
        <strain evidence="6 7">DSM 15382</strain>
    </source>
</reference>
<dbReference type="Pfam" id="PF03328">
    <property type="entry name" value="HpcH_HpaI"/>
    <property type="match status" value="1"/>
</dbReference>
<evidence type="ECO:0000259" key="5">
    <source>
        <dbReference type="Pfam" id="PF03328"/>
    </source>
</evidence>
<protein>
    <recommendedName>
        <fullName evidence="5">HpcH/HpaI aldolase/citrate lyase domain-containing protein</fullName>
    </recommendedName>
</protein>
<comment type="similarity">
    <text evidence="1">Belongs to the HpcH/HpaI aldolase family.</text>
</comment>
<sequence length="380" mass="41468">MQRPVLGQPQRPAIAELRRQPLTRSLVGGHSRGMLRAGEACCSRRRPGHFVHGASRSPWSCHHGRPAPSPTSKLCRAPPRLRQPAGRTTLQPTRPFAGGNETMRPNRLRQKLDAGEPTIGTHILSCWPTLVELIGDAANYDYVEFTAEYAPFTMHDLDNLGRAFELKNLGGMIKVEQKQYTHQAMRAIGSGFQSVLFADIRTVADAEACVAAVRAETPGTGGRLGVGMRRDVGTVLEGGSPAYVDALNEVVIAIMVEKRECVEDLEAILSAPGIDMVQFGSSDYSMSLGLTGQRSHPDVVQAERRTIETALRMGKHPRVELADIAGAKPYLEMGVKHFCIGWDVRILYNWWRTNGAGMRAMLTGEAAVPPAPQPVKAGTY</sequence>
<keyword evidence="2" id="KW-0479">Metal-binding</keyword>
<evidence type="ECO:0000256" key="1">
    <source>
        <dbReference type="ARBA" id="ARBA00005568"/>
    </source>
</evidence>
<dbReference type="InterPro" id="IPR040442">
    <property type="entry name" value="Pyrv_kinase-like_dom_sf"/>
</dbReference>
<name>A0ABS1CR52_9PROT</name>
<feature type="region of interest" description="Disordered" evidence="4">
    <location>
        <begin position="55"/>
        <end position="105"/>
    </location>
</feature>
<evidence type="ECO:0000256" key="3">
    <source>
        <dbReference type="ARBA" id="ARBA00023239"/>
    </source>
</evidence>
<dbReference type="InterPro" id="IPR050251">
    <property type="entry name" value="HpcH-HpaI_aldolase"/>
</dbReference>
<feature type="domain" description="HpcH/HpaI aldolase/citrate lyase" evidence="5">
    <location>
        <begin position="177"/>
        <end position="314"/>
    </location>
</feature>
<keyword evidence="7" id="KW-1185">Reference proteome</keyword>
<dbReference type="InterPro" id="IPR015813">
    <property type="entry name" value="Pyrv/PenolPyrv_kinase-like_dom"/>
</dbReference>
<evidence type="ECO:0000313" key="7">
    <source>
        <dbReference type="Proteomes" id="UP000697995"/>
    </source>
</evidence>
<dbReference type="Proteomes" id="UP000697995">
    <property type="component" value="Unassembled WGS sequence"/>
</dbReference>
<evidence type="ECO:0000256" key="2">
    <source>
        <dbReference type="ARBA" id="ARBA00022723"/>
    </source>
</evidence>
<dbReference type="EMBL" id="NRSG01000005">
    <property type="protein sequence ID" value="MBK1656903.1"/>
    <property type="molecule type" value="Genomic_DNA"/>
</dbReference>
<dbReference type="PANTHER" id="PTHR30502">
    <property type="entry name" value="2-KETO-3-DEOXY-L-RHAMNONATE ALDOLASE"/>
    <property type="match status" value="1"/>
</dbReference>